<keyword evidence="3" id="KW-1185">Reference proteome</keyword>
<dbReference type="Proteomes" id="UP000268350">
    <property type="component" value="Unassembled WGS sequence"/>
</dbReference>
<proteinExistence type="predicted"/>
<evidence type="ECO:0000256" key="1">
    <source>
        <dbReference type="SAM" id="MobiDB-lite"/>
    </source>
</evidence>
<feature type="region of interest" description="Disordered" evidence="1">
    <location>
        <begin position="64"/>
        <end position="100"/>
    </location>
</feature>
<accession>A0A3B0JDD1</accession>
<gene>
    <name evidence="2" type="ORF">DGUA_6G005275</name>
</gene>
<feature type="non-terminal residue" evidence="2">
    <location>
        <position position="131"/>
    </location>
</feature>
<organism evidence="2 3">
    <name type="scientific">Drosophila guanche</name>
    <name type="common">Fruit fly</name>
    <dbReference type="NCBI Taxonomy" id="7266"/>
    <lineage>
        <taxon>Eukaryota</taxon>
        <taxon>Metazoa</taxon>
        <taxon>Ecdysozoa</taxon>
        <taxon>Arthropoda</taxon>
        <taxon>Hexapoda</taxon>
        <taxon>Insecta</taxon>
        <taxon>Pterygota</taxon>
        <taxon>Neoptera</taxon>
        <taxon>Endopterygota</taxon>
        <taxon>Diptera</taxon>
        <taxon>Brachycera</taxon>
        <taxon>Muscomorpha</taxon>
        <taxon>Ephydroidea</taxon>
        <taxon>Drosophilidae</taxon>
        <taxon>Drosophila</taxon>
        <taxon>Sophophora</taxon>
    </lineage>
</organism>
<evidence type="ECO:0000313" key="3">
    <source>
        <dbReference type="Proteomes" id="UP000268350"/>
    </source>
</evidence>
<protein>
    <submittedName>
        <fullName evidence="2">Uncharacterized protein</fullName>
    </submittedName>
</protein>
<name>A0A3B0JDD1_DROGU</name>
<dbReference type="EMBL" id="OUUW01000005">
    <property type="protein sequence ID" value="SPP80397.1"/>
    <property type="molecule type" value="Genomic_DNA"/>
</dbReference>
<dbReference type="AlphaFoldDB" id="A0A3B0JDD1"/>
<dbReference type="STRING" id="7266.A0A3B0JDD1"/>
<sequence>MYNGEIERRENAGARETSTAIVASKAFSTRNSNDADDGPVPVPVNAKYTNGQTTATQATIFLSHSNNSHLNNRKNPPNFQPNACVNGNGSSNTHTEQNASQFVPNFSNLNFYAKQPTAAENNNNYDVCHQQ</sequence>
<evidence type="ECO:0000313" key="2">
    <source>
        <dbReference type="EMBL" id="SPP80397.1"/>
    </source>
</evidence>
<feature type="compositionally biased region" description="Polar residues" evidence="1">
    <location>
        <begin position="73"/>
        <end position="100"/>
    </location>
</feature>
<dbReference type="OMA" id="CKVLAVC"/>
<reference evidence="3" key="1">
    <citation type="submission" date="2018-01" db="EMBL/GenBank/DDBJ databases">
        <authorList>
            <person name="Alioto T."/>
            <person name="Alioto T."/>
        </authorList>
    </citation>
    <scope>NUCLEOTIDE SEQUENCE [LARGE SCALE GENOMIC DNA]</scope>
</reference>